<evidence type="ECO:0000313" key="6">
    <source>
        <dbReference type="EMBL" id="AJP48019.1"/>
    </source>
</evidence>
<dbReference type="Gene3D" id="1.10.1070.20">
    <property type="match status" value="1"/>
</dbReference>
<organism evidence="6 7">
    <name type="scientific">Rugosibacter aromaticivorans</name>
    <dbReference type="NCBI Taxonomy" id="1565605"/>
    <lineage>
        <taxon>Bacteria</taxon>
        <taxon>Pseudomonadati</taxon>
        <taxon>Pseudomonadota</taxon>
        <taxon>Betaproteobacteria</taxon>
        <taxon>Nitrosomonadales</taxon>
        <taxon>Sterolibacteriaceae</taxon>
        <taxon>Rugosibacter</taxon>
    </lineage>
</organism>
<dbReference type="STRING" id="1565605.PG1C_05230"/>
<dbReference type="Proteomes" id="UP000061603">
    <property type="component" value="Chromosome"/>
</dbReference>
<dbReference type="Pfam" id="PF13657">
    <property type="entry name" value="Couple_hipA"/>
    <property type="match status" value="1"/>
</dbReference>
<feature type="domain" description="HipA N-terminal subdomain 1" evidence="5">
    <location>
        <begin position="4"/>
        <end position="101"/>
    </location>
</feature>
<dbReference type="EMBL" id="CP010554">
    <property type="protein sequence ID" value="AJP48019.1"/>
    <property type="molecule type" value="Genomic_DNA"/>
</dbReference>
<dbReference type="GO" id="GO:0004674">
    <property type="term" value="F:protein serine/threonine kinase activity"/>
    <property type="evidence" value="ECO:0007669"/>
    <property type="project" value="TreeGrafter"/>
</dbReference>
<dbReference type="InterPro" id="IPR052028">
    <property type="entry name" value="HipA_Ser/Thr_kinase"/>
</dbReference>
<dbReference type="NCBIfam" id="TIGR03071">
    <property type="entry name" value="couple_hipA"/>
    <property type="match status" value="1"/>
</dbReference>
<evidence type="ECO:0000256" key="2">
    <source>
        <dbReference type="ARBA" id="ARBA00022679"/>
    </source>
</evidence>
<evidence type="ECO:0000313" key="7">
    <source>
        <dbReference type="Proteomes" id="UP000061603"/>
    </source>
</evidence>
<keyword evidence="7" id="KW-1185">Reference proteome</keyword>
<protein>
    <submittedName>
        <fullName evidence="6">Phosphatidylinositol kinase</fullName>
    </submittedName>
</protein>
<keyword evidence="2" id="KW-0808">Transferase</keyword>
<dbReference type="GO" id="GO:0005829">
    <property type="term" value="C:cytosol"/>
    <property type="evidence" value="ECO:0007669"/>
    <property type="project" value="TreeGrafter"/>
</dbReference>
<dbReference type="Pfam" id="PF07804">
    <property type="entry name" value="HipA_C"/>
    <property type="match status" value="1"/>
</dbReference>
<evidence type="ECO:0000256" key="3">
    <source>
        <dbReference type="ARBA" id="ARBA00022777"/>
    </source>
</evidence>
<name>A0A0C5J8P8_9PROT</name>
<dbReference type="AlphaFoldDB" id="A0A0C5J8P8"/>
<dbReference type="RefSeq" id="WP_202636365.1">
    <property type="nucleotide sequence ID" value="NZ_CP010554.1"/>
</dbReference>
<dbReference type="PANTHER" id="PTHR37419">
    <property type="entry name" value="SERINE/THREONINE-PROTEIN KINASE TOXIN HIPA"/>
    <property type="match status" value="1"/>
</dbReference>
<gene>
    <name evidence="6" type="ORF">PG1C_05230</name>
</gene>
<dbReference type="InterPro" id="IPR012893">
    <property type="entry name" value="HipA-like_C"/>
</dbReference>
<dbReference type="InterPro" id="IPR017508">
    <property type="entry name" value="HipA_N1"/>
</dbReference>
<reference evidence="6 7" key="1">
    <citation type="journal article" date="2015" name="Genome Announc.">
        <title>Complete Genome Sequence of a Novel Bacterium within the Family Rhodocyclaceae That Degrades Polycyclic Aromatic Hydrocarbons.</title>
        <authorList>
            <person name="Singleton D.R."/>
            <person name="Dickey A.N."/>
            <person name="Scholl E.H."/>
            <person name="Wright F.A."/>
            <person name="Aitken M.D."/>
        </authorList>
    </citation>
    <scope>NUCLEOTIDE SEQUENCE [LARGE SCALE GENOMIC DNA]</scope>
    <source>
        <strain evidence="7">PG1-Ca6</strain>
    </source>
</reference>
<evidence type="ECO:0000259" key="5">
    <source>
        <dbReference type="Pfam" id="PF13657"/>
    </source>
</evidence>
<keyword evidence="3 6" id="KW-0418">Kinase</keyword>
<sequence>MSALIVSANGTPVGTIEIENGRWKFSYATEWKDYALSPNFPIATRKFEDTTDAKPVEWFFENLLPEGRLRDLIAFRDRIDPRDTWALLIRHGQDTAGALSLIPEGFDVAPEEILVPLAREALQEKIEASRARNLPLMASWEEIRMSLAGAQEKLGLRIDAHGAMFLPEGSAPSTHIVKPENASADFPHCPANEFFCMRLAHELKVPVPAVGLLHLPEPLYVIERFDRVPLEQSAEKVAGTTFGRLHQIDLCQALGVAPSKKYESEGGLGLHHLFGVLRGTFIDRPIVAANAVVQWVAFNYLIGNLDAHAKNIAFLMRGQKAAVAPFYDMLCVEAYLPRQTMSMAIAGENKPGWVEGPHWDAMAYEAGVAPRLVRGILSRMSADLPEAISRIIGDERLLPVERDFLREKVLPVIEERRGFVADAIKSRQSTIGELLTRKEFDPSVAERLAKLS</sequence>
<dbReference type="PATRIC" id="fig|1565605.3.peg.1096"/>
<feature type="domain" description="HipA-like C-terminal" evidence="4">
    <location>
        <begin position="145"/>
        <end position="387"/>
    </location>
</feature>
<dbReference type="HOGENOM" id="CLU_030167_1_0_4"/>
<proteinExistence type="inferred from homology"/>
<comment type="similarity">
    <text evidence="1">Belongs to the HipA Ser/Thr kinase family.</text>
</comment>
<evidence type="ECO:0000256" key="1">
    <source>
        <dbReference type="ARBA" id="ARBA00010164"/>
    </source>
</evidence>
<accession>A0A0C5J8P8</accession>
<dbReference type="PANTHER" id="PTHR37419:SF1">
    <property type="entry name" value="SERINE_THREONINE-PROTEIN KINASE TOXIN HIPA"/>
    <property type="match status" value="1"/>
</dbReference>
<dbReference type="KEGG" id="rbu:PG1C_05230"/>
<evidence type="ECO:0000259" key="4">
    <source>
        <dbReference type="Pfam" id="PF07804"/>
    </source>
</evidence>